<dbReference type="PANTHER" id="PTHR36926:SF1">
    <property type="entry name" value="COLICIN V PRODUCTION PROTEIN"/>
    <property type="match status" value="1"/>
</dbReference>
<dbReference type="Proteomes" id="UP000467214">
    <property type="component" value="Unassembled WGS sequence"/>
</dbReference>
<feature type="transmembrane region" description="Helical" evidence="5">
    <location>
        <begin position="99"/>
        <end position="121"/>
    </location>
</feature>
<dbReference type="InterPro" id="IPR052719">
    <property type="entry name" value="CvpA-like"/>
</dbReference>
<evidence type="ECO:0000313" key="6">
    <source>
        <dbReference type="EMBL" id="MXR37205.1"/>
    </source>
</evidence>
<dbReference type="PANTHER" id="PTHR36926">
    <property type="entry name" value="COLICIN V PRODUCTION PROTEIN"/>
    <property type="match status" value="1"/>
</dbReference>
<proteinExistence type="predicted"/>
<evidence type="ECO:0000313" key="7">
    <source>
        <dbReference type="Proteomes" id="UP000467214"/>
    </source>
</evidence>
<evidence type="ECO:0000256" key="3">
    <source>
        <dbReference type="ARBA" id="ARBA00022989"/>
    </source>
</evidence>
<dbReference type="GO" id="GO:0016020">
    <property type="term" value="C:membrane"/>
    <property type="evidence" value="ECO:0007669"/>
    <property type="project" value="UniProtKB-SubCell"/>
</dbReference>
<protein>
    <submittedName>
        <fullName evidence="6">CvpA family protein</fullName>
    </submittedName>
</protein>
<dbReference type="GO" id="GO:0009403">
    <property type="term" value="P:toxin biosynthetic process"/>
    <property type="evidence" value="ECO:0007669"/>
    <property type="project" value="InterPro"/>
</dbReference>
<name>A0A845BLJ3_9NEIS</name>
<keyword evidence="7" id="KW-1185">Reference proteome</keyword>
<comment type="caution">
    <text evidence="6">The sequence shown here is derived from an EMBL/GenBank/DDBJ whole genome shotgun (WGS) entry which is preliminary data.</text>
</comment>
<keyword evidence="4 5" id="KW-0472">Membrane</keyword>
<comment type="subcellular location">
    <subcellularLocation>
        <location evidence="1">Membrane</location>
        <topology evidence="1">Multi-pass membrane protein</topology>
    </subcellularLocation>
</comment>
<dbReference type="EMBL" id="WSSB01000007">
    <property type="protein sequence ID" value="MXR37205.1"/>
    <property type="molecule type" value="Genomic_DNA"/>
</dbReference>
<dbReference type="InterPro" id="IPR003825">
    <property type="entry name" value="Colicin-V_CvpA"/>
</dbReference>
<organism evidence="6 7">
    <name type="scientific">Craterilacuibacter sinensis</name>
    <dbReference type="NCBI Taxonomy" id="2686017"/>
    <lineage>
        <taxon>Bacteria</taxon>
        <taxon>Pseudomonadati</taxon>
        <taxon>Pseudomonadota</taxon>
        <taxon>Betaproteobacteria</taxon>
        <taxon>Neisseriales</taxon>
        <taxon>Neisseriaceae</taxon>
        <taxon>Craterilacuibacter</taxon>
    </lineage>
</organism>
<evidence type="ECO:0000256" key="2">
    <source>
        <dbReference type="ARBA" id="ARBA00022692"/>
    </source>
</evidence>
<evidence type="ECO:0000256" key="1">
    <source>
        <dbReference type="ARBA" id="ARBA00004141"/>
    </source>
</evidence>
<dbReference type="Pfam" id="PF02674">
    <property type="entry name" value="Colicin_V"/>
    <property type="match status" value="1"/>
</dbReference>
<feature type="transmembrane region" description="Helical" evidence="5">
    <location>
        <begin position="59"/>
        <end position="79"/>
    </location>
</feature>
<gene>
    <name evidence="6" type="ORF">GQF02_09500</name>
</gene>
<dbReference type="RefSeq" id="WP_160796615.1">
    <property type="nucleotide sequence ID" value="NZ_WSSB01000007.1"/>
</dbReference>
<dbReference type="AlphaFoldDB" id="A0A845BLJ3"/>
<evidence type="ECO:0000256" key="4">
    <source>
        <dbReference type="ARBA" id="ARBA00023136"/>
    </source>
</evidence>
<reference evidence="6 7" key="1">
    <citation type="submission" date="2019-12" db="EMBL/GenBank/DDBJ databases">
        <title>Neisseriaceae gen. nov. sp. Genome sequencing and assembly.</title>
        <authorList>
            <person name="Liu Z."/>
            <person name="Li A."/>
        </authorList>
    </citation>
    <scope>NUCLEOTIDE SEQUENCE [LARGE SCALE GENOMIC DNA]</scope>
    <source>
        <strain evidence="6 7">B2N2-7</strain>
    </source>
</reference>
<accession>A0A845BLJ3</accession>
<keyword evidence="2 5" id="KW-0812">Transmembrane</keyword>
<sequence length="161" mass="17329">MTTFDYVMLAVVVGSMLLALMRGLIAEVLSLTAWLMAFWVAKTFAPLAAHYLPLPGDGLRLIGGFIVLLLLTWLGSALLRLTLTSVVDSVGLGGINKLLGLFFGLARGLLLATVLVMLGGLSDLPKSPTWQNALLAQPFEQVALSLRPWLPQVLAERIKFG</sequence>
<evidence type="ECO:0000256" key="5">
    <source>
        <dbReference type="SAM" id="Phobius"/>
    </source>
</evidence>
<keyword evidence="3 5" id="KW-1133">Transmembrane helix</keyword>
<feature type="transmembrane region" description="Helical" evidence="5">
    <location>
        <begin position="31"/>
        <end position="52"/>
    </location>
</feature>
<feature type="transmembrane region" description="Helical" evidence="5">
    <location>
        <begin position="7"/>
        <end position="25"/>
    </location>
</feature>